<dbReference type="InterPro" id="IPR009729">
    <property type="entry name" value="Gal-3-0_sulfotransfrase"/>
</dbReference>
<sequence>MGPGRCFCHYKPRVCRMNLWKFLFLCTAVAGIIYLNKQWIIPSYCPSLSDIFSSISSIVQKNSGRDHRRPKIIHGDSSFENSDLQEEEDPFDSDDDQRWHEMIKKLDTHRESSTNSSKPEKDQQLPFEFPNIPPSPPRYNLSTERIVFLKTHRTAGSTVASLFKRYGYNHKLFFALPKNLQAKDFLQTVKFHRSFIFEYPWVPQQKYNILASHARYERTEMEFVVPKATFITILRKPEDQFESMFGFHNIAEDLDLQNTSNPLEKFVDGIKAYYKTEMKFRLFFKNGQLFDLGMDEKDMDDERKIYAKIKSLEEEFDLVLIREYFDESLILLKKLLGWKDDDILYFSSRVRSSSHRYEMNDNIKAKIRQWNKGDVMLYEHFNKTLQWKIQEYGPSFQEDLERFRRKNREVFDDCVDKNHYDSSDRRLKRYVLSNFADSLCKELNRNEYEYHSLLRSLMISNKLFRV</sequence>
<reference evidence="12" key="1">
    <citation type="submission" date="2021-10" db="EMBL/GenBank/DDBJ databases">
        <title>Tropical sea cucumber genome reveals ecological adaptation and Cuvierian tubules defense mechanism.</title>
        <authorList>
            <person name="Chen T."/>
        </authorList>
    </citation>
    <scope>NUCLEOTIDE SEQUENCE</scope>
    <source>
        <strain evidence="12">Nanhai2018</strain>
        <tissue evidence="12">Muscle</tissue>
    </source>
</reference>
<evidence type="ECO:0000256" key="4">
    <source>
        <dbReference type="ARBA" id="ARBA00022692"/>
    </source>
</evidence>
<keyword evidence="8 11" id="KW-0472">Membrane</keyword>
<evidence type="ECO:0000256" key="10">
    <source>
        <dbReference type="SAM" id="MobiDB-lite"/>
    </source>
</evidence>
<dbReference type="SUPFAM" id="SSF52540">
    <property type="entry name" value="P-loop containing nucleoside triphosphate hydrolases"/>
    <property type="match status" value="1"/>
</dbReference>
<name>A0A9Q1CMD0_HOLLE</name>
<evidence type="ECO:0000256" key="3">
    <source>
        <dbReference type="ARBA" id="ARBA00022679"/>
    </source>
</evidence>
<accession>A0A9Q1CMD0</accession>
<protein>
    <submittedName>
        <fullName evidence="12">Galactose-3-O-sulfotransferase 3</fullName>
    </submittedName>
</protein>
<comment type="subcellular location">
    <subcellularLocation>
        <location evidence="1">Golgi apparatus membrane</location>
        <topology evidence="1">Single-pass type II membrane protein</topology>
    </subcellularLocation>
</comment>
<organism evidence="12 13">
    <name type="scientific">Holothuria leucospilota</name>
    <name type="common">Black long sea cucumber</name>
    <name type="synonym">Mertensiothuria leucospilota</name>
    <dbReference type="NCBI Taxonomy" id="206669"/>
    <lineage>
        <taxon>Eukaryota</taxon>
        <taxon>Metazoa</taxon>
        <taxon>Echinodermata</taxon>
        <taxon>Eleutherozoa</taxon>
        <taxon>Echinozoa</taxon>
        <taxon>Holothuroidea</taxon>
        <taxon>Aspidochirotacea</taxon>
        <taxon>Aspidochirotida</taxon>
        <taxon>Holothuriidae</taxon>
        <taxon>Holothuria</taxon>
    </lineage>
</organism>
<dbReference type="OrthoDB" id="514299at2759"/>
<feature type="region of interest" description="Disordered" evidence="10">
    <location>
        <begin position="65"/>
        <end position="95"/>
    </location>
</feature>
<evidence type="ECO:0000256" key="11">
    <source>
        <dbReference type="SAM" id="Phobius"/>
    </source>
</evidence>
<evidence type="ECO:0000313" key="13">
    <source>
        <dbReference type="Proteomes" id="UP001152320"/>
    </source>
</evidence>
<gene>
    <name evidence="12" type="ORF">HOLleu_06609</name>
</gene>
<evidence type="ECO:0000256" key="9">
    <source>
        <dbReference type="ARBA" id="ARBA00023180"/>
    </source>
</evidence>
<dbReference type="EMBL" id="JAIZAY010000002">
    <property type="protein sequence ID" value="KAJ8047575.1"/>
    <property type="molecule type" value="Genomic_DNA"/>
</dbReference>
<keyword evidence="3" id="KW-0808">Transferase</keyword>
<keyword evidence="13" id="KW-1185">Reference proteome</keyword>
<keyword evidence="6 11" id="KW-1133">Transmembrane helix</keyword>
<keyword evidence="9" id="KW-0325">Glycoprotein</keyword>
<comment type="similarity">
    <text evidence="2">Belongs to the galactose-3-O-sulfotransferase family.</text>
</comment>
<dbReference type="InterPro" id="IPR027417">
    <property type="entry name" value="P-loop_NTPase"/>
</dbReference>
<feature type="transmembrane region" description="Helical" evidence="11">
    <location>
        <begin position="19"/>
        <end position="36"/>
    </location>
</feature>
<dbReference type="Pfam" id="PF06990">
    <property type="entry name" value="Gal-3-0_sulfotr"/>
    <property type="match status" value="1"/>
</dbReference>
<evidence type="ECO:0000256" key="5">
    <source>
        <dbReference type="ARBA" id="ARBA00022968"/>
    </source>
</evidence>
<dbReference type="PANTHER" id="PTHR14647:SF87">
    <property type="entry name" value="PUTATIVE-RELATED"/>
    <property type="match status" value="1"/>
</dbReference>
<keyword evidence="4 11" id="KW-0812">Transmembrane</keyword>
<evidence type="ECO:0000256" key="7">
    <source>
        <dbReference type="ARBA" id="ARBA00023034"/>
    </source>
</evidence>
<feature type="compositionally biased region" description="Basic and acidic residues" evidence="10">
    <location>
        <begin position="107"/>
        <end position="123"/>
    </location>
</feature>
<evidence type="ECO:0000256" key="1">
    <source>
        <dbReference type="ARBA" id="ARBA00004323"/>
    </source>
</evidence>
<dbReference type="PANTHER" id="PTHR14647">
    <property type="entry name" value="GALACTOSE-3-O-SULFOTRANSFERASE"/>
    <property type="match status" value="1"/>
</dbReference>
<dbReference type="GO" id="GO:0000139">
    <property type="term" value="C:Golgi membrane"/>
    <property type="evidence" value="ECO:0007669"/>
    <property type="project" value="UniProtKB-SubCell"/>
</dbReference>
<proteinExistence type="inferred from homology"/>
<feature type="region of interest" description="Disordered" evidence="10">
    <location>
        <begin position="107"/>
        <end position="135"/>
    </location>
</feature>
<dbReference type="Proteomes" id="UP001152320">
    <property type="component" value="Chromosome 2"/>
</dbReference>
<comment type="caution">
    <text evidence="12">The sequence shown here is derived from an EMBL/GenBank/DDBJ whole genome shotgun (WGS) entry which is preliminary data.</text>
</comment>
<evidence type="ECO:0000256" key="2">
    <source>
        <dbReference type="ARBA" id="ARBA00008124"/>
    </source>
</evidence>
<dbReference type="Gene3D" id="3.40.50.300">
    <property type="entry name" value="P-loop containing nucleotide triphosphate hydrolases"/>
    <property type="match status" value="1"/>
</dbReference>
<dbReference type="GO" id="GO:0001733">
    <property type="term" value="F:galactosylceramide sulfotransferase activity"/>
    <property type="evidence" value="ECO:0007669"/>
    <property type="project" value="InterPro"/>
</dbReference>
<feature type="compositionally biased region" description="Acidic residues" evidence="10">
    <location>
        <begin position="83"/>
        <end position="95"/>
    </location>
</feature>
<evidence type="ECO:0000313" key="12">
    <source>
        <dbReference type="EMBL" id="KAJ8047575.1"/>
    </source>
</evidence>
<dbReference type="GO" id="GO:0009247">
    <property type="term" value="P:glycolipid biosynthetic process"/>
    <property type="evidence" value="ECO:0007669"/>
    <property type="project" value="InterPro"/>
</dbReference>
<evidence type="ECO:0000256" key="6">
    <source>
        <dbReference type="ARBA" id="ARBA00022989"/>
    </source>
</evidence>
<keyword evidence="5" id="KW-0735">Signal-anchor</keyword>
<dbReference type="AlphaFoldDB" id="A0A9Q1CMD0"/>
<keyword evidence="7" id="KW-0333">Golgi apparatus</keyword>
<evidence type="ECO:0000256" key="8">
    <source>
        <dbReference type="ARBA" id="ARBA00023136"/>
    </source>
</evidence>